<dbReference type="InterPro" id="IPR024618">
    <property type="entry name" value="DUF3857"/>
</dbReference>
<dbReference type="Pfam" id="PF01841">
    <property type="entry name" value="Transglut_core"/>
    <property type="match status" value="1"/>
</dbReference>
<gene>
    <name evidence="3" type="ORF">D7Z94_18720</name>
</gene>
<dbReference type="Gene3D" id="2.60.120.1130">
    <property type="match status" value="1"/>
</dbReference>
<dbReference type="EMBL" id="RBCJ01000003">
    <property type="protein sequence ID" value="RKN80260.1"/>
    <property type="molecule type" value="Genomic_DNA"/>
</dbReference>
<organism evidence="3 4">
    <name type="scientific">Ulvibacterium marinum</name>
    <dbReference type="NCBI Taxonomy" id="2419782"/>
    <lineage>
        <taxon>Bacteria</taxon>
        <taxon>Pseudomonadati</taxon>
        <taxon>Bacteroidota</taxon>
        <taxon>Flavobacteriia</taxon>
        <taxon>Flavobacteriales</taxon>
        <taxon>Flavobacteriaceae</taxon>
        <taxon>Ulvibacterium</taxon>
    </lineage>
</organism>
<reference evidence="3 4" key="1">
    <citation type="submission" date="2018-10" db="EMBL/GenBank/DDBJ databases">
        <title>Ulvibacterium marinum gen. nov., sp. nov., a novel marine bacterium of the family Flavobacteriaceae, isolated from a culture of the green alga Ulva prolifera.</title>
        <authorList>
            <person name="Zhang Z."/>
        </authorList>
    </citation>
    <scope>NUCLEOTIDE SEQUENCE [LARGE SCALE GENOMIC DNA]</scope>
    <source>
        <strain evidence="3 4">CCMM003</strain>
    </source>
</reference>
<evidence type="ECO:0000259" key="1">
    <source>
        <dbReference type="Pfam" id="PF01841"/>
    </source>
</evidence>
<keyword evidence="4" id="KW-1185">Reference proteome</keyword>
<dbReference type="AlphaFoldDB" id="A0A3B0C448"/>
<protein>
    <submittedName>
        <fullName evidence="3">DUF3857 domain-containing protein</fullName>
    </submittedName>
</protein>
<dbReference type="Gene3D" id="2.60.40.3140">
    <property type="match status" value="1"/>
</dbReference>
<evidence type="ECO:0000313" key="3">
    <source>
        <dbReference type="EMBL" id="RKN80260.1"/>
    </source>
</evidence>
<dbReference type="SUPFAM" id="SSF54001">
    <property type="entry name" value="Cysteine proteinases"/>
    <property type="match status" value="1"/>
</dbReference>
<dbReference type="Proteomes" id="UP000276603">
    <property type="component" value="Unassembled WGS sequence"/>
</dbReference>
<dbReference type="InterPro" id="IPR038765">
    <property type="entry name" value="Papain-like_cys_pep_sf"/>
</dbReference>
<dbReference type="Pfam" id="PF12969">
    <property type="entry name" value="DUF3857"/>
    <property type="match status" value="1"/>
</dbReference>
<feature type="domain" description="Transglutaminase-like" evidence="1">
    <location>
        <begin position="298"/>
        <end position="372"/>
    </location>
</feature>
<name>A0A3B0C448_9FLAO</name>
<dbReference type="InterPro" id="IPR002931">
    <property type="entry name" value="Transglutaminase-like"/>
</dbReference>
<sequence>MFMLPGPSSFTEAKYFLFSHVIRIMNSMKFPLLVLFFLTVCAGFAQATNYDESYPGEDVITLELEKGIQIRESRGKLIITQNVRKKNLFLSTNTLKFTEDEISYNTFNQITAISANTQNLENGKIKYYPVTNFLDKDVLLNNVFFNDQKEKKVIYSNVTKNSITDLSYRMRIKDPHFIPPFIFWSKTPIVEARVSVSFPNHVKVAFHELNLNTIDVNFKEESEDGITTYSWILNEVPEVDRYYDFSPLYYIPQVIIYVHSYKHRGETISILKNTKDLYQWYRSLISRINEDEQEELRSITNALVQNSNTQEEKIKKIYYFVQDRINYIAFEDGLNGFIPRDAIQIYRNKYGDCKDMANILNEMLRYAGIDSYLTWIGTRAKPYSYEEVPTPFTDNHMITTVVTPNKDTVYLDATAKYLAYGYPSPFIQGKEALIGISPFTYSIKKVPEVAATNNGIRVSSVLHIQDEKLSGRHSAKLWGYEKLEIMHKIENKSEEDLDFIYQNLRIGTKQTSFKDINYENLERERDSLSISFDSETRGYIKRINNKLYIKPNLDRYLINSLVKDERRIYDKKIDYKYHKTFHTVIHIPDGYVLGSLPDDDNFESDDFEFNITYKKQHDQIIIRKEILVNTLKVTSEAIPNWNTFIKSLLRANKKNIILHPKT</sequence>
<evidence type="ECO:0000313" key="4">
    <source>
        <dbReference type="Proteomes" id="UP000276603"/>
    </source>
</evidence>
<comment type="caution">
    <text evidence="3">The sequence shown here is derived from an EMBL/GenBank/DDBJ whole genome shotgun (WGS) entry which is preliminary data.</text>
</comment>
<evidence type="ECO:0000259" key="2">
    <source>
        <dbReference type="Pfam" id="PF12969"/>
    </source>
</evidence>
<feature type="domain" description="DUF3857" evidence="2">
    <location>
        <begin position="97"/>
        <end position="238"/>
    </location>
</feature>
<dbReference type="Gene3D" id="3.10.620.30">
    <property type="match status" value="1"/>
</dbReference>
<accession>A0A3B0C448</accession>
<proteinExistence type="predicted"/>